<reference evidence="6 7" key="1">
    <citation type="submission" date="2020-08" db="EMBL/GenBank/DDBJ databases">
        <title>Genomic Encyclopedia of Type Strains, Phase III (KMG-III): the genomes of soil and plant-associated and newly described type strains.</title>
        <authorList>
            <person name="Whitman W."/>
        </authorList>
    </citation>
    <scope>NUCLEOTIDE SEQUENCE [LARGE SCALE GENOMIC DNA]</scope>
    <source>
        <strain evidence="6 7">CECT 8075</strain>
    </source>
</reference>
<dbReference type="SUPFAM" id="SSF46689">
    <property type="entry name" value="Homeodomain-like"/>
    <property type="match status" value="2"/>
</dbReference>
<comment type="caution">
    <text evidence="6">The sequence shown here is derived from an EMBL/GenBank/DDBJ whole genome shotgun (WGS) entry which is preliminary data.</text>
</comment>
<dbReference type="InterPro" id="IPR028082">
    <property type="entry name" value="Peripla_BP_I"/>
</dbReference>
<keyword evidence="3" id="KW-0804">Transcription</keyword>
<dbReference type="CDD" id="cd01543">
    <property type="entry name" value="PBP1_XylR"/>
    <property type="match status" value="1"/>
</dbReference>
<evidence type="ECO:0000256" key="1">
    <source>
        <dbReference type="ARBA" id="ARBA00023015"/>
    </source>
</evidence>
<gene>
    <name evidence="6" type="ORF">FHS27_005255</name>
</gene>
<dbReference type="RefSeq" id="WP_184308033.1">
    <property type="nucleotide sequence ID" value="NZ_JACHXU010000023.1"/>
</dbReference>
<feature type="compositionally biased region" description="Basic and acidic residues" evidence="4">
    <location>
        <begin position="368"/>
        <end position="377"/>
    </location>
</feature>
<keyword evidence="1" id="KW-0805">Transcription regulation</keyword>
<evidence type="ECO:0000259" key="5">
    <source>
        <dbReference type="PROSITE" id="PS01124"/>
    </source>
</evidence>
<keyword evidence="2" id="KW-0238">DNA-binding</keyword>
<dbReference type="InterPro" id="IPR018062">
    <property type="entry name" value="HTH_AraC-typ_CS"/>
</dbReference>
<dbReference type="PANTHER" id="PTHR30146:SF24">
    <property type="entry name" value="XYLOSE OPERON REGULATORY PROTEIN"/>
    <property type="match status" value="1"/>
</dbReference>
<organism evidence="6 7">
    <name type="scientific">Aporhodopirellula rubra</name>
    <dbReference type="NCBI Taxonomy" id="980271"/>
    <lineage>
        <taxon>Bacteria</taxon>
        <taxon>Pseudomonadati</taxon>
        <taxon>Planctomycetota</taxon>
        <taxon>Planctomycetia</taxon>
        <taxon>Pirellulales</taxon>
        <taxon>Pirellulaceae</taxon>
        <taxon>Aporhodopirellula</taxon>
    </lineage>
</organism>
<accession>A0A7W5E3D8</accession>
<dbReference type="AlphaFoldDB" id="A0A7W5E3D8"/>
<dbReference type="Proteomes" id="UP000536179">
    <property type="component" value="Unassembled WGS sequence"/>
</dbReference>
<feature type="compositionally biased region" description="Polar residues" evidence="4">
    <location>
        <begin position="385"/>
        <end position="394"/>
    </location>
</feature>
<sequence>MKPKSRPRIALHVEASRAYGRELLRGVALFARTQVDWSLLHQEMTLDSKIPDWIATSRISGVIARVDVHSIDSLRKLNVPIIDVRCNRKFDGVPQVETDNKKVAELAFEHLWDRGFRRFAFCGYRFASYSEARLRYFRELVAKSGCSLTVYESKGKPTSSLTMLEEAGMIDFEPMSKWLAELERPTGLFVCNDIRGQQVLNACRTMEIAVPDDLGIIGVDDDDAICLLCDPTLSSVRPDAVRVGYRAGEIMHQMLSGLMPEKDIEFIPPTSVSERFSTRVIAVDDVELARVCRFVRQHACDGINVGDVAEFTTLSRRQLERRCQEELGQTPHQLITATQIARVKQLLSETKMTLEQITRRAGYSHKERLSAVFKRETGQTPGEYRSQNAKPPSP</sequence>
<dbReference type="PANTHER" id="PTHR30146">
    <property type="entry name" value="LACI-RELATED TRANSCRIPTIONAL REPRESSOR"/>
    <property type="match status" value="1"/>
</dbReference>
<feature type="region of interest" description="Disordered" evidence="4">
    <location>
        <begin position="368"/>
        <end position="394"/>
    </location>
</feature>
<dbReference type="GO" id="GO:0000976">
    <property type="term" value="F:transcription cis-regulatory region binding"/>
    <property type="evidence" value="ECO:0007669"/>
    <property type="project" value="TreeGrafter"/>
</dbReference>
<proteinExistence type="predicted"/>
<dbReference type="SUPFAM" id="SSF53822">
    <property type="entry name" value="Periplasmic binding protein-like I"/>
    <property type="match status" value="1"/>
</dbReference>
<protein>
    <submittedName>
        <fullName evidence="6">LacI family transcriptional regulator</fullName>
    </submittedName>
</protein>
<name>A0A7W5E3D8_9BACT</name>
<dbReference type="PROSITE" id="PS00041">
    <property type="entry name" value="HTH_ARAC_FAMILY_1"/>
    <property type="match status" value="1"/>
</dbReference>
<dbReference type="InterPro" id="IPR046335">
    <property type="entry name" value="LacI/GalR-like_sensor"/>
</dbReference>
<dbReference type="GO" id="GO:0003700">
    <property type="term" value="F:DNA-binding transcription factor activity"/>
    <property type="evidence" value="ECO:0007669"/>
    <property type="project" value="InterPro"/>
</dbReference>
<dbReference type="Gene3D" id="3.40.50.2300">
    <property type="match status" value="2"/>
</dbReference>
<dbReference type="Pfam" id="PF22177">
    <property type="entry name" value="PBP1_XylR"/>
    <property type="match status" value="1"/>
</dbReference>
<dbReference type="Pfam" id="PF12833">
    <property type="entry name" value="HTH_18"/>
    <property type="match status" value="1"/>
</dbReference>
<dbReference type="Pfam" id="PF13377">
    <property type="entry name" value="Peripla_BP_3"/>
    <property type="match status" value="1"/>
</dbReference>
<dbReference type="InterPro" id="IPR054031">
    <property type="entry name" value="XylR_PBP1"/>
</dbReference>
<dbReference type="InterPro" id="IPR018060">
    <property type="entry name" value="HTH_AraC"/>
</dbReference>
<dbReference type="SMART" id="SM00342">
    <property type="entry name" value="HTH_ARAC"/>
    <property type="match status" value="1"/>
</dbReference>
<dbReference type="InterPro" id="IPR009057">
    <property type="entry name" value="Homeodomain-like_sf"/>
</dbReference>
<evidence type="ECO:0000256" key="4">
    <source>
        <dbReference type="SAM" id="MobiDB-lite"/>
    </source>
</evidence>
<dbReference type="PROSITE" id="PS01124">
    <property type="entry name" value="HTH_ARAC_FAMILY_2"/>
    <property type="match status" value="1"/>
</dbReference>
<dbReference type="Gene3D" id="1.10.10.60">
    <property type="entry name" value="Homeodomain-like"/>
    <property type="match status" value="1"/>
</dbReference>
<evidence type="ECO:0000313" key="7">
    <source>
        <dbReference type="Proteomes" id="UP000536179"/>
    </source>
</evidence>
<feature type="domain" description="HTH araC/xylS-type" evidence="5">
    <location>
        <begin position="289"/>
        <end position="387"/>
    </location>
</feature>
<dbReference type="EMBL" id="JACHXU010000023">
    <property type="protein sequence ID" value="MBB3209415.1"/>
    <property type="molecule type" value="Genomic_DNA"/>
</dbReference>
<evidence type="ECO:0000256" key="2">
    <source>
        <dbReference type="ARBA" id="ARBA00023125"/>
    </source>
</evidence>
<evidence type="ECO:0000313" key="6">
    <source>
        <dbReference type="EMBL" id="MBB3209415.1"/>
    </source>
</evidence>
<evidence type="ECO:0000256" key="3">
    <source>
        <dbReference type="ARBA" id="ARBA00023163"/>
    </source>
</evidence>
<keyword evidence="7" id="KW-1185">Reference proteome</keyword>